<dbReference type="EMBL" id="ML769963">
    <property type="protein sequence ID" value="KAE9385612.1"/>
    <property type="molecule type" value="Genomic_DNA"/>
</dbReference>
<feature type="region of interest" description="Disordered" evidence="1">
    <location>
        <begin position="1"/>
        <end position="62"/>
    </location>
</feature>
<accession>A0A6A4GIU5</accession>
<dbReference type="AlphaFoldDB" id="A0A6A4GIU5"/>
<feature type="compositionally biased region" description="Polar residues" evidence="1">
    <location>
        <begin position="1"/>
        <end position="17"/>
    </location>
</feature>
<evidence type="ECO:0000256" key="1">
    <source>
        <dbReference type="SAM" id="MobiDB-lite"/>
    </source>
</evidence>
<evidence type="ECO:0000313" key="3">
    <source>
        <dbReference type="Proteomes" id="UP000799118"/>
    </source>
</evidence>
<name>A0A6A4GIU5_9AGAR</name>
<gene>
    <name evidence="2" type="ORF">BT96DRAFT_1006882</name>
</gene>
<evidence type="ECO:0000313" key="2">
    <source>
        <dbReference type="EMBL" id="KAE9385612.1"/>
    </source>
</evidence>
<protein>
    <submittedName>
        <fullName evidence="2">Uncharacterized protein</fullName>
    </submittedName>
</protein>
<reference evidence="2" key="1">
    <citation type="journal article" date="2019" name="Environ. Microbiol.">
        <title>Fungal ecological strategies reflected in gene transcription - a case study of two litter decomposers.</title>
        <authorList>
            <person name="Barbi F."/>
            <person name="Kohler A."/>
            <person name="Barry K."/>
            <person name="Baskaran P."/>
            <person name="Daum C."/>
            <person name="Fauchery L."/>
            <person name="Ihrmark K."/>
            <person name="Kuo A."/>
            <person name="LaButti K."/>
            <person name="Lipzen A."/>
            <person name="Morin E."/>
            <person name="Grigoriev I.V."/>
            <person name="Henrissat B."/>
            <person name="Lindahl B."/>
            <person name="Martin F."/>
        </authorList>
    </citation>
    <scope>NUCLEOTIDE SEQUENCE</scope>
    <source>
        <strain evidence="2">JB14</strain>
    </source>
</reference>
<keyword evidence="3" id="KW-1185">Reference proteome</keyword>
<sequence>MPTFDSPTGADTTTKDQPSPYALSLKPNKLPASFGQETITGNDNSKDELSSMPMQGLIENAP</sequence>
<organism evidence="2 3">
    <name type="scientific">Gymnopus androsaceus JB14</name>
    <dbReference type="NCBI Taxonomy" id="1447944"/>
    <lineage>
        <taxon>Eukaryota</taxon>
        <taxon>Fungi</taxon>
        <taxon>Dikarya</taxon>
        <taxon>Basidiomycota</taxon>
        <taxon>Agaricomycotina</taxon>
        <taxon>Agaricomycetes</taxon>
        <taxon>Agaricomycetidae</taxon>
        <taxon>Agaricales</taxon>
        <taxon>Marasmiineae</taxon>
        <taxon>Omphalotaceae</taxon>
        <taxon>Gymnopus</taxon>
    </lineage>
</organism>
<proteinExistence type="predicted"/>
<dbReference type="Proteomes" id="UP000799118">
    <property type="component" value="Unassembled WGS sequence"/>
</dbReference>